<dbReference type="Proteomes" id="UP000253934">
    <property type="component" value="Unassembled WGS sequence"/>
</dbReference>
<keyword evidence="11" id="KW-0408">Iron</keyword>
<dbReference type="GO" id="GO:0008173">
    <property type="term" value="F:RNA methyltransferase activity"/>
    <property type="evidence" value="ECO:0007669"/>
    <property type="project" value="InterPro"/>
</dbReference>
<dbReference type="Pfam" id="PF04055">
    <property type="entry name" value="Radical_SAM"/>
    <property type="match status" value="1"/>
</dbReference>
<evidence type="ECO:0000256" key="8">
    <source>
        <dbReference type="ARBA" id="ARBA00022679"/>
    </source>
</evidence>
<evidence type="ECO:0000256" key="1">
    <source>
        <dbReference type="ARBA" id="ARBA00001966"/>
    </source>
</evidence>
<dbReference type="EMBL" id="QOVW01000073">
    <property type="protein sequence ID" value="RDB35837.1"/>
    <property type="molecule type" value="Genomic_DNA"/>
</dbReference>
<keyword evidence="7 15" id="KW-0489">Methyltransferase</keyword>
<evidence type="ECO:0000256" key="3">
    <source>
        <dbReference type="ARBA" id="ARBA00007544"/>
    </source>
</evidence>
<dbReference type="PANTHER" id="PTHR30544:SF5">
    <property type="entry name" value="RADICAL SAM CORE DOMAIN-CONTAINING PROTEIN"/>
    <property type="match status" value="1"/>
</dbReference>
<dbReference type="NCBIfam" id="TIGR00048">
    <property type="entry name" value="rRNA_mod_RlmN"/>
    <property type="match status" value="1"/>
</dbReference>
<dbReference type="PIRSF" id="PIRSF006004">
    <property type="entry name" value="CHP00048"/>
    <property type="match status" value="1"/>
</dbReference>
<keyword evidence="13" id="KW-1015">Disulfide bond</keyword>
<name>A0A369KSN3_9BACT</name>
<dbReference type="InterPro" id="IPR004383">
    <property type="entry name" value="rRNA_lsu_MTrfase_RlmN/Cfr"/>
</dbReference>
<dbReference type="GO" id="GO:0070475">
    <property type="term" value="P:rRNA base methylation"/>
    <property type="evidence" value="ECO:0007669"/>
    <property type="project" value="InterPro"/>
</dbReference>
<dbReference type="AlphaFoldDB" id="A0A369KSN3"/>
<evidence type="ECO:0000313" key="16">
    <source>
        <dbReference type="Proteomes" id="UP000253934"/>
    </source>
</evidence>
<comment type="subcellular location">
    <subcellularLocation>
        <location evidence="2">Cytoplasm</location>
    </subcellularLocation>
</comment>
<dbReference type="PANTHER" id="PTHR30544">
    <property type="entry name" value="23S RRNA METHYLTRANSFERASE"/>
    <property type="match status" value="1"/>
</dbReference>
<evidence type="ECO:0000256" key="9">
    <source>
        <dbReference type="ARBA" id="ARBA00022691"/>
    </source>
</evidence>
<feature type="domain" description="Radical SAM core" evidence="14">
    <location>
        <begin position="102"/>
        <end position="342"/>
    </location>
</feature>
<dbReference type="SFLD" id="SFLDG01062">
    <property type="entry name" value="methyltransferase_(Class_A)"/>
    <property type="match status" value="1"/>
</dbReference>
<organism evidence="15 16">
    <name type="scientific">Spirobacillus cienkowskii</name>
    <dbReference type="NCBI Taxonomy" id="495820"/>
    <lineage>
        <taxon>Bacteria</taxon>
        <taxon>Pseudomonadati</taxon>
        <taxon>Bdellovibrionota</taxon>
        <taxon>Oligoflexia</taxon>
        <taxon>Silvanigrellales</taxon>
        <taxon>Spirobacillus</taxon>
    </lineage>
</organism>
<dbReference type="GO" id="GO:0046872">
    <property type="term" value="F:metal ion binding"/>
    <property type="evidence" value="ECO:0007669"/>
    <property type="project" value="UniProtKB-KW"/>
</dbReference>
<keyword evidence="9" id="KW-0949">S-adenosyl-L-methionine</keyword>
<evidence type="ECO:0000256" key="5">
    <source>
        <dbReference type="ARBA" id="ARBA00022490"/>
    </source>
</evidence>
<accession>A0A369KSN3</accession>
<sequence>MIPFYGQKRVALVELLSSFFGKAKAQLRADTIFRNIYKHKKSQVDHFIELSQDVKNWFDAQFSLDLPLEIAEYQCSSHDGSVKFVMRLKRDGKLIESVLIPERGRLTQCLSTQVGCEQGCRFCQTGRMGLQRSLTSDEIVAQVLLAERWRSENFANDLSSYPRVTNIVYMGMGEPLDNIDNVLESTTIFCDPLALNFSPNKVTISTVGLLPQLQKVLNYSKVALALSLHSPFDEERSKIMPVNLKSPITEVISVLKDFSQKFPKRKFMIQYTLLRGINDTTAHAQALIALLTGISVKINLIPLNEHTGASFRRPDLGRVYAFQTELKKAGMVATVRLSKGRDIQAACGQLIKDKMAKE</sequence>
<reference evidence="15" key="1">
    <citation type="submission" date="2018-04" db="EMBL/GenBank/DDBJ databases">
        <title>Draft genome sequence of the Candidatus Spirobacillus cienkowskii, a pathogen of freshwater Daphnia species, reconstructed from hemolymph metagenomic reads.</title>
        <authorList>
            <person name="Bresciani L."/>
            <person name="Lemos L.N."/>
            <person name="Wale N."/>
            <person name="Lin J.Y."/>
            <person name="Fernandes G.R."/>
            <person name="Duffy M.A."/>
            <person name="Rodrigues J.M."/>
        </authorList>
    </citation>
    <scope>NUCLEOTIDE SEQUENCE [LARGE SCALE GENOMIC DNA]</scope>
    <source>
        <strain evidence="15">Binning01</strain>
    </source>
</reference>
<proteinExistence type="inferred from homology"/>
<protein>
    <submittedName>
        <fullName evidence="15">23S rRNA (Adenine(2503)-C(2))-methyltransferase RlmN</fullName>
        <ecNumber evidence="15">2.1.1.192</ecNumber>
    </submittedName>
</protein>
<dbReference type="GO" id="GO:0051539">
    <property type="term" value="F:4 iron, 4 sulfur cluster binding"/>
    <property type="evidence" value="ECO:0007669"/>
    <property type="project" value="UniProtKB-KW"/>
</dbReference>
<keyword evidence="16" id="KW-1185">Reference proteome</keyword>
<evidence type="ECO:0000256" key="13">
    <source>
        <dbReference type="ARBA" id="ARBA00023157"/>
    </source>
</evidence>
<dbReference type="EC" id="2.1.1.192" evidence="15"/>
<comment type="cofactor">
    <cofactor evidence="1">
        <name>[4Fe-4S] cluster</name>
        <dbReference type="ChEBI" id="CHEBI:49883"/>
    </cofactor>
</comment>
<dbReference type="PROSITE" id="PS51918">
    <property type="entry name" value="RADICAL_SAM"/>
    <property type="match status" value="1"/>
</dbReference>
<evidence type="ECO:0000256" key="2">
    <source>
        <dbReference type="ARBA" id="ARBA00004496"/>
    </source>
</evidence>
<evidence type="ECO:0000256" key="12">
    <source>
        <dbReference type="ARBA" id="ARBA00023014"/>
    </source>
</evidence>
<dbReference type="InterPro" id="IPR007197">
    <property type="entry name" value="rSAM"/>
</dbReference>
<keyword evidence="6" id="KW-0698">rRNA processing</keyword>
<dbReference type="GO" id="GO:0030488">
    <property type="term" value="P:tRNA methylation"/>
    <property type="evidence" value="ECO:0007669"/>
    <property type="project" value="InterPro"/>
</dbReference>
<comment type="caution">
    <text evidence="15">The sequence shown here is derived from an EMBL/GenBank/DDBJ whole genome shotgun (WGS) entry which is preliminary data.</text>
</comment>
<keyword evidence="10" id="KW-0479">Metal-binding</keyword>
<dbReference type="SFLD" id="SFLDF00275">
    <property type="entry name" value="adenosine_C2_methyltransferase"/>
    <property type="match status" value="1"/>
</dbReference>
<evidence type="ECO:0000256" key="6">
    <source>
        <dbReference type="ARBA" id="ARBA00022552"/>
    </source>
</evidence>
<comment type="similarity">
    <text evidence="3">Belongs to the radical SAM superfamily. RlmN family.</text>
</comment>
<evidence type="ECO:0000256" key="4">
    <source>
        <dbReference type="ARBA" id="ARBA00022485"/>
    </source>
</evidence>
<dbReference type="SFLD" id="SFLDS00029">
    <property type="entry name" value="Radical_SAM"/>
    <property type="match status" value="1"/>
</dbReference>
<evidence type="ECO:0000313" key="15">
    <source>
        <dbReference type="EMBL" id="RDB35837.1"/>
    </source>
</evidence>
<evidence type="ECO:0000259" key="14">
    <source>
        <dbReference type="PROSITE" id="PS51918"/>
    </source>
</evidence>
<dbReference type="InterPro" id="IPR058240">
    <property type="entry name" value="rSAM_sf"/>
</dbReference>
<dbReference type="InterPro" id="IPR013785">
    <property type="entry name" value="Aldolase_TIM"/>
</dbReference>
<keyword evidence="4" id="KW-0004">4Fe-4S</keyword>
<dbReference type="SUPFAM" id="SSF102114">
    <property type="entry name" value="Radical SAM enzymes"/>
    <property type="match status" value="1"/>
</dbReference>
<gene>
    <name evidence="15" type="primary">rlmN</name>
    <name evidence="15" type="ORF">DCC88_08015</name>
</gene>
<evidence type="ECO:0000256" key="11">
    <source>
        <dbReference type="ARBA" id="ARBA00023004"/>
    </source>
</evidence>
<dbReference type="InterPro" id="IPR040072">
    <property type="entry name" value="Methyltransferase_A"/>
</dbReference>
<dbReference type="Gene3D" id="3.20.20.70">
    <property type="entry name" value="Aldolase class I"/>
    <property type="match status" value="1"/>
</dbReference>
<dbReference type="InterPro" id="IPR027492">
    <property type="entry name" value="RNA_MTrfase_RlmN"/>
</dbReference>
<keyword evidence="12" id="KW-0411">Iron-sulfur</keyword>
<evidence type="ECO:0000256" key="10">
    <source>
        <dbReference type="ARBA" id="ARBA00022723"/>
    </source>
</evidence>
<dbReference type="GO" id="GO:0005737">
    <property type="term" value="C:cytoplasm"/>
    <property type="evidence" value="ECO:0007669"/>
    <property type="project" value="UniProtKB-SubCell"/>
</dbReference>
<keyword evidence="5" id="KW-0963">Cytoplasm</keyword>
<keyword evidence="8 15" id="KW-0808">Transferase</keyword>
<evidence type="ECO:0000256" key="7">
    <source>
        <dbReference type="ARBA" id="ARBA00022603"/>
    </source>
</evidence>